<evidence type="ECO:0000259" key="6">
    <source>
        <dbReference type="Pfam" id="PF21719"/>
    </source>
</evidence>
<keyword evidence="4" id="KW-0472">Membrane</keyword>
<evidence type="ECO:0000259" key="5">
    <source>
        <dbReference type="Pfam" id="PF17034"/>
    </source>
</evidence>
<dbReference type="Proteomes" id="UP000055048">
    <property type="component" value="Unassembled WGS sequence"/>
</dbReference>
<dbReference type="OrthoDB" id="341486at2759"/>
<keyword evidence="3" id="KW-0677">Repeat</keyword>
<dbReference type="SUPFAM" id="SSF50978">
    <property type="entry name" value="WD40 repeat-like"/>
    <property type="match status" value="1"/>
</dbReference>
<evidence type="ECO:0000256" key="4">
    <source>
        <dbReference type="SAM" id="Phobius"/>
    </source>
</evidence>
<comment type="similarity">
    <text evidence="1">Belongs to the WD repeat mio family.</text>
</comment>
<dbReference type="AlphaFoldDB" id="A0A0V0U416"/>
<feature type="domain" description="GATOR2 complex protein MIO zinc-ribbon like" evidence="5">
    <location>
        <begin position="776"/>
        <end position="857"/>
    </location>
</feature>
<evidence type="ECO:0000256" key="1">
    <source>
        <dbReference type="ARBA" id="ARBA00009713"/>
    </source>
</evidence>
<dbReference type="GO" id="GO:1904263">
    <property type="term" value="P:positive regulation of TORC1 signaling"/>
    <property type="evidence" value="ECO:0007669"/>
    <property type="project" value="TreeGrafter"/>
</dbReference>
<proteinExistence type="inferred from homology"/>
<evidence type="ECO:0000256" key="3">
    <source>
        <dbReference type="ARBA" id="ARBA00022737"/>
    </source>
</evidence>
<dbReference type="EMBL" id="JYDJ01000066">
    <property type="protein sequence ID" value="KRX46015.1"/>
    <property type="molecule type" value="Genomic_DNA"/>
</dbReference>
<dbReference type="InterPro" id="IPR049092">
    <property type="entry name" value="MIOS_a-sol"/>
</dbReference>
<dbReference type="Pfam" id="PF21720">
    <property type="entry name" value="MIOS_WD40"/>
    <property type="match status" value="1"/>
</dbReference>
<dbReference type="InterPro" id="IPR037593">
    <property type="entry name" value="MIOS/Sea4"/>
</dbReference>
<dbReference type="STRING" id="144512.A0A0V0U416"/>
<keyword evidence="2" id="KW-0853">WD repeat</keyword>
<dbReference type="Pfam" id="PF21719">
    <property type="entry name" value="MIOS_a-sol"/>
    <property type="match status" value="1"/>
</dbReference>
<dbReference type="GO" id="GO:0034198">
    <property type="term" value="P:cellular response to amino acid starvation"/>
    <property type="evidence" value="ECO:0007669"/>
    <property type="project" value="TreeGrafter"/>
</dbReference>
<reference evidence="7 8" key="1">
    <citation type="submission" date="2015-01" db="EMBL/GenBank/DDBJ databases">
        <title>Evolution of Trichinella species and genotypes.</title>
        <authorList>
            <person name="Korhonen P.K."/>
            <person name="Edoardo P."/>
            <person name="Giuseppe L.R."/>
            <person name="Gasser R.B."/>
        </authorList>
    </citation>
    <scope>NUCLEOTIDE SEQUENCE [LARGE SCALE GENOMIC DNA]</scope>
    <source>
        <strain evidence="7">ISS417</strain>
    </source>
</reference>
<sequence length="860" mass="97474">MYANTTVGIVDMLFPAASEPNFLIFFKNTLYLYEYGHDRVGMVSLSSKFSAALINQTSGFDDFNCLAWSYGSVWSSLVAVGHKSGRLTLFAPIYTSGVYRPFAALGELMPCMKVPCESLAWNPRGYNFLAVGYQSRPRKYGLVVFDIQRSCIHAPQEQDIIDDLPGSVWKFAKEKFVQSIVWQSSGNELIVGVASKHIRTFDLRTGASGAIGCVPTSCTLNLEADPFSENRFLSRDYEKICIWDMRWMMTPACTINTHRPLIQAAWNLVAHLFVCLFSLLLNSMLFFHVQFRQNSIACLFAGSSELNVYYEVNSDTKSNTEQFTRPLRTSEHCMPVVRFAFDRVKRNRLFLADCSSMVSQCNFADTTGVTWCSNGDVITVRDDSCIFMEGCDDGVGRKNCSATMRNRAKNAYTIPSDLAENKRFFQEPHSLSWLWPWLAKIETVAESLDSTDAPNSCRFPGVKMIFPTDGRKDSFIDLKKFPDFSELMTMKNSLSENREKIIALCGWGHLGSVPTDQDPLLNDLCKSMEIERAIYMLTCTSQFERALQLLEAYAESSSDEALVQALVLYPPAAMKRPSEANEAKEGTAYWHKMCSILLEKAQNLYVRALLHFLSNIYAKRHVLENILQLDLPPQDKVALSALYLSKQEFLKIVDEMVKKFVNDGNLNGLFLTGLIAEKSSSFDLIQRFLDVTGDVQTACLLLILINKGNASEVHGPGTVNIVKSYMNLLSRWRLWDVHCELKLYMSGMYCQLPRFSEAFYGCTFCVRSKHQALASQLEVSSSHCDNCSFHMFRCALCFVTFGTNAHPRSKRKDRKDPTAFWFVWCCLCKHGGHKKHLNQWFKRNSKCPVPKCKCECTTLF</sequence>
<dbReference type="PANTHER" id="PTHR16453">
    <property type="entry name" value="WD40 DOMAIN-CONTAINING PROTEIN MIO FAMILY MEMBER"/>
    <property type="match status" value="1"/>
</dbReference>
<keyword evidence="4" id="KW-1133">Transmembrane helix</keyword>
<dbReference type="InterPro" id="IPR036322">
    <property type="entry name" value="WD40_repeat_dom_sf"/>
</dbReference>
<evidence type="ECO:0000313" key="7">
    <source>
        <dbReference type="EMBL" id="KRX46015.1"/>
    </source>
</evidence>
<organism evidence="7 8">
    <name type="scientific">Trichinella murrelli</name>
    <dbReference type="NCBI Taxonomy" id="144512"/>
    <lineage>
        <taxon>Eukaryota</taxon>
        <taxon>Metazoa</taxon>
        <taxon>Ecdysozoa</taxon>
        <taxon>Nematoda</taxon>
        <taxon>Enoplea</taxon>
        <taxon>Dorylaimia</taxon>
        <taxon>Trichinellida</taxon>
        <taxon>Trichinellidae</taxon>
        <taxon>Trichinella</taxon>
    </lineage>
</organism>
<dbReference type="InterPro" id="IPR031488">
    <property type="entry name" value="Zn_ribbon_mio"/>
</dbReference>
<dbReference type="Pfam" id="PF17034">
    <property type="entry name" value="zinc_ribbon_16"/>
    <property type="match status" value="1"/>
</dbReference>
<dbReference type="Gene3D" id="2.130.10.10">
    <property type="entry name" value="YVTN repeat-like/Quinoprotein amine dehydrogenase"/>
    <property type="match status" value="1"/>
</dbReference>
<protein>
    <submittedName>
        <fullName evidence="7">WD repeat-containing protein mio-A</fullName>
    </submittedName>
</protein>
<name>A0A0V0U416_9BILA</name>
<evidence type="ECO:0000256" key="2">
    <source>
        <dbReference type="ARBA" id="ARBA00022574"/>
    </source>
</evidence>
<feature type="domain" description="MIOS-like alpha-solenoid" evidence="6">
    <location>
        <begin position="404"/>
        <end position="643"/>
    </location>
</feature>
<evidence type="ECO:0000313" key="8">
    <source>
        <dbReference type="Proteomes" id="UP000055048"/>
    </source>
</evidence>
<dbReference type="GO" id="GO:0005737">
    <property type="term" value="C:cytoplasm"/>
    <property type="evidence" value="ECO:0007669"/>
    <property type="project" value="TreeGrafter"/>
</dbReference>
<dbReference type="CDD" id="cd16691">
    <property type="entry name" value="mRING-H2-C3H3C2_Mio"/>
    <property type="match status" value="1"/>
</dbReference>
<dbReference type="InterPro" id="IPR015943">
    <property type="entry name" value="WD40/YVTN_repeat-like_dom_sf"/>
</dbReference>
<dbReference type="PANTHER" id="PTHR16453:SF9">
    <property type="entry name" value="GATOR COMPLEX PROTEIN MIOS"/>
    <property type="match status" value="1"/>
</dbReference>
<accession>A0A0V0U416</accession>
<feature type="transmembrane region" description="Helical" evidence="4">
    <location>
        <begin position="264"/>
        <end position="287"/>
    </location>
</feature>
<keyword evidence="4" id="KW-0812">Transmembrane</keyword>
<gene>
    <name evidence="7" type="ORF">T05_4572</name>
</gene>
<keyword evidence="8" id="KW-1185">Reference proteome</keyword>
<comment type="caution">
    <text evidence="7">The sequence shown here is derived from an EMBL/GenBank/DDBJ whole genome shotgun (WGS) entry which is preliminary data.</text>
</comment>